<proteinExistence type="predicted"/>
<sequence length="575" mass="65773">MAPKANRRRAKATPGSRSITHDQTRQIAPIHRLPPELVTKIFLYLRQTWRKKWHFSHFTGGQAPWIAVLRVCRRWKIIALGSPVLWSFIPNFPDCPSDITERWIQLSKAYPLTIKALYLYSSKLEAIPSLKAAIPRVRRLRVTFSSDSLEELPSLFSDPAPLLEVLSLRLEEGWEDHTSRSMDGLFAETTPRLRYLSIEGCDVRHDSFLFANLKILEIRDPVSKFSARTFLSVLRKLTCLEALQMSCTLKPPANHETDPKYTPIPPKTKIVHLPSLRFLSMNGSCFVQDLDFLSHLSFPSTTIVFLSSGYPYHHSNLFAGVSNFLKVHAKARQDFNKLVPTEIELETRCGRVKLNLRDDANTVLCALKLDSENDEGGLGLRVPDDTNTLEMFSHLFFPTVTTFTTNCYIASSVWPIISLSFPEVKHIEIVMQETPEETATILEAMIEDYETYGTFSSPPILSKLRSLYLTKVAFDDGIKEDLLEVLQERKKASSGLKTIKMEKCYRVDEEWVESLDIDGLDVQWYDWEEDDITDPETEGEIYVDDDRMERGEICLGVVDRHHDVDANIVDDLEDI</sequence>
<dbReference type="Proteomes" id="UP000308600">
    <property type="component" value="Unassembled WGS sequence"/>
</dbReference>
<dbReference type="EMBL" id="ML208475">
    <property type="protein sequence ID" value="TFK64412.1"/>
    <property type="molecule type" value="Genomic_DNA"/>
</dbReference>
<gene>
    <name evidence="1" type="ORF">BDN72DRAFT_846620</name>
</gene>
<protein>
    <submittedName>
        <fullName evidence="1">Uncharacterized protein</fullName>
    </submittedName>
</protein>
<organism evidence="1 2">
    <name type="scientific">Pluteus cervinus</name>
    <dbReference type="NCBI Taxonomy" id="181527"/>
    <lineage>
        <taxon>Eukaryota</taxon>
        <taxon>Fungi</taxon>
        <taxon>Dikarya</taxon>
        <taxon>Basidiomycota</taxon>
        <taxon>Agaricomycotina</taxon>
        <taxon>Agaricomycetes</taxon>
        <taxon>Agaricomycetidae</taxon>
        <taxon>Agaricales</taxon>
        <taxon>Pluteineae</taxon>
        <taxon>Pluteaceae</taxon>
        <taxon>Pluteus</taxon>
    </lineage>
</organism>
<evidence type="ECO:0000313" key="1">
    <source>
        <dbReference type="EMBL" id="TFK64412.1"/>
    </source>
</evidence>
<evidence type="ECO:0000313" key="2">
    <source>
        <dbReference type="Proteomes" id="UP000308600"/>
    </source>
</evidence>
<keyword evidence="2" id="KW-1185">Reference proteome</keyword>
<reference evidence="1 2" key="1">
    <citation type="journal article" date="2019" name="Nat. Ecol. Evol.">
        <title>Megaphylogeny resolves global patterns of mushroom evolution.</title>
        <authorList>
            <person name="Varga T."/>
            <person name="Krizsan K."/>
            <person name="Foldi C."/>
            <person name="Dima B."/>
            <person name="Sanchez-Garcia M."/>
            <person name="Sanchez-Ramirez S."/>
            <person name="Szollosi G.J."/>
            <person name="Szarkandi J.G."/>
            <person name="Papp V."/>
            <person name="Albert L."/>
            <person name="Andreopoulos W."/>
            <person name="Angelini C."/>
            <person name="Antonin V."/>
            <person name="Barry K.W."/>
            <person name="Bougher N.L."/>
            <person name="Buchanan P."/>
            <person name="Buyck B."/>
            <person name="Bense V."/>
            <person name="Catcheside P."/>
            <person name="Chovatia M."/>
            <person name="Cooper J."/>
            <person name="Damon W."/>
            <person name="Desjardin D."/>
            <person name="Finy P."/>
            <person name="Geml J."/>
            <person name="Haridas S."/>
            <person name="Hughes K."/>
            <person name="Justo A."/>
            <person name="Karasinski D."/>
            <person name="Kautmanova I."/>
            <person name="Kiss B."/>
            <person name="Kocsube S."/>
            <person name="Kotiranta H."/>
            <person name="LaButti K.M."/>
            <person name="Lechner B.E."/>
            <person name="Liimatainen K."/>
            <person name="Lipzen A."/>
            <person name="Lukacs Z."/>
            <person name="Mihaltcheva S."/>
            <person name="Morgado L.N."/>
            <person name="Niskanen T."/>
            <person name="Noordeloos M.E."/>
            <person name="Ohm R.A."/>
            <person name="Ortiz-Santana B."/>
            <person name="Ovrebo C."/>
            <person name="Racz N."/>
            <person name="Riley R."/>
            <person name="Savchenko A."/>
            <person name="Shiryaev A."/>
            <person name="Soop K."/>
            <person name="Spirin V."/>
            <person name="Szebenyi C."/>
            <person name="Tomsovsky M."/>
            <person name="Tulloss R.E."/>
            <person name="Uehling J."/>
            <person name="Grigoriev I.V."/>
            <person name="Vagvolgyi C."/>
            <person name="Papp T."/>
            <person name="Martin F.M."/>
            <person name="Miettinen O."/>
            <person name="Hibbett D.S."/>
            <person name="Nagy L.G."/>
        </authorList>
    </citation>
    <scope>NUCLEOTIDE SEQUENCE [LARGE SCALE GENOMIC DNA]</scope>
    <source>
        <strain evidence="1 2">NL-1719</strain>
    </source>
</reference>
<accession>A0ACD3AF87</accession>
<name>A0ACD3AF87_9AGAR</name>